<dbReference type="InterPro" id="IPR058647">
    <property type="entry name" value="BSH_CzcB-like"/>
</dbReference>
<protein>
    <submittedName>
        <fullName evidence="6">HlyD family secretion protein</fullName>
    </submittedName>
</protein>
<dbReference type="NCBIfam" id="TIGR01730">
    <property type="entry name" value="RND_mfp"/>
    <property type="match status" value="1"/>
</dbReference>
<evidence type="ECO:0000259" key="4">
    <source>
        <dbReference type="Pfam" id="PF25954"/>
    </source>
</evidence>
<evidence type="ECO:0000313" key="7">
    <source>
        <dbReference type="Proteomes" id="UP000253083"/>
    </source>
</evidence>
<dbReference type="Gene3D" id="2.40.420.20">
    <property type="match status" value="1"/>
</dbReference>
<dbReference type="SUPFAM" id="SSF111369">
    <property type="entry name" value="HlyD-like secretion proteins"/>
    <property type="match status" value="2"/>
</dbReference>
<feature type="domain" description="CzcB-like barrel-sandwich hybrid" evidence="5">
    <location>
        <begin position="60"/>
        <end position="231"/>
    </location>
</feature>
<dbReference type="Pfam" id="PF25973">
    <property type="entry name" value="BSH_CzcB"/>
    <property type="match status" value="1"/>
</dbReference>
<dbReference type="Proteomes" id="UP000253083">
    <property type="component" value="Unassembled WGS sequence"/>
</dbReference>
<evidence type="ECO:0000256" key="2">
    <source>
        <dbReference type="SAM" id="Coils"/>
    </source>
</evidence>
<dbReference type="InterPro" id="IPR006143">
    <property type="entry name" value="RND_pump_MFP"/>
</dbReference>
<dbReference type="Gene3D" id="2.40.30.170">
    <property type="match status" value="1"/>
</dbReference>
<dbReference type="GO" id="GO:0015562">
    <property type="term" value="F:efflux transmembrane transporter activity"/>
    <property type="evidence" value="ECO:0007669"/>
    <property type="project" value="TreeGrafter"/>
</dbReference>
<keyword evidence="2" id="KW-0175">Coiled coil</keyword>
<feature type="region of interest" description="Disordered" evidence="3">
    <location>
        <begin position="389"/>
        <end position="409"/>
    </location>
</feature>
<dbReference type="AlphaFoldDB" id="A0A395JIX3"/>
<feature type="domain" description="CusB-like beta-barrel" evidence="4">
    <location>
        <begin position="240"/>
        <end position="311"/>
    </location>
</feature>
<dbReference type="PANTHER" id="PTHR30469:SF15">
    <property type="entry name" value="HLYD FAMILY OF SECRETION PROTEINS"/>
    <property type="match status" value="1"/>
</dbReference>
<dbReference type="EMBL" id="QNRT01000002">
    <property type="protein sequence ID" value="RBP50733.1"/>
    <property type="molecule type" value="Genomic_DNA"/>
</dbReference>
<evidence type="ECO:0000256" key="3">
    <source>
        <dbReference type="SAM" id="MobiDB-lite"/>
    </source>
</evidence>
<evidence type="ECO:0000256" key="1">
    <source>
        <dbReference type="ARBA" id="ARBA00009477"/>
    </source>
</evidence>
<reference evidence="6 7" key="1">
    <citation type="submission" date="2018-06" db="EMBL/GenBank/DDBJ databases">
        <title>Genomic Encyclopedia of Type Strains, Phase IV (KMG-IV): sequencing the most valuable type-strain genomes for metagenomic binning, comparative biology and taxonomic classification.</title>
        <authorList>
            <person name="Goeker M."/>
        </authorList>
    </citation>
    <scope>NUCLEOTIDE SEQUENCE [LARGE SCALE GENOMIC DNA]</scope>
    <source>
        <strain evidence="6 7">DSM 24032</strain>
    </source>
</reference>
<comment type="similarity">
    <text evidence="1">Belongs to the membrane fusion protein (MFP) (TC 8.A.1) family.</text>
</comment>
<sequence>MKLTGKRLALLIFLAVIIVFAARFITHKVQGPELSAYRIQSQPLTQTVVATGRVTSASRAQIGAEISGVIIERHVHEGDQVQAGDKLVTLRSDELIARLGEAQASLAELRESSKPQADAALNRAQARFDQANREATRRQDLLQRKAISRETMEQAIEQKTAARAALEQAKLAADALAAGNPADVAASNRLAMAQAALDKTMVRALVSGTVLTRNAEPGDVVQPGRVLFEIARDGQTELIVPVDERNLAVLSLGQPALCVTDAYPDQPFPATVSFIAPAVDPQRGSVDIRLQLDPVPDFLRQDMTVSVNIETGRREQALVAPNDALDNVAGGQAQVWRVHDGRIQRTQVTLGLRGLALTEITNGLENGDLILANADASLVDGSRARAVEEALPNDSTDTATARETPVKFD</sequence>
<organism evidence="6 7">
    <name type="scientific">Arenicella xantha</name>
    <dbReference type="NCBI Taxonomy" id="644221"/>
    <lineage>
        <taxon>Bacteria</taxon>
        <taxon>Pseudomonadati</taxon>
        <taxon>Pseudomonadota</taxon>
        <taxon>Gammaproteobacteria</taxon>
        <taxon>Arenicellales</taxon>
        <taxon>Arenicellaceae</taxon>
        <taxon>Arenicella</taxon>
    </lineage>
</organism>
<accession>A0A395JIX3</accession>
<dbReference type="FunCoup" id="A0A395JIX3">
    <property type="interactions" value="274"/>
</dbReference>
<feature type="coiled-coil region" evidence="2">
    <location>
        <begin position="92"/>
        <end position="172"/>
    </location>
</feature>
<dbReference type="PANTHER" id="PTHR30469">
    <property type="entry name" value="MULTIDRUG RESISTANCE PROTEIN MDTA"/>
    <property type="match status" value="1"/>
</dbReference>
<proteinExistence type="inferred from homology"/>
<comment type="caution">
    <text evidence="6">The sequence shown here is derived from an EMBL/GenBank/DDBJ whole genome shotgun (WGS) entry which is preliminary data.</text>
</comment>
<keyword evidence="7" id="KW-1185">Reference proteome</keyword>
<dbReference type="Gene3D" id="1.10.287.470">
    <property type="entry name" value="Helix hairpin bin"/>
    <property type="match status" value="1"/>
</dbReference>
<dbReference type="InParanoid" id="A0A395JIX3"/>
<dbReference type="RefSeq" id="WP_113953571.1">
    <property type="nucleotide sequence ID" value="NZ_QNRT01000002.1"/>
</dbReference>
<dbReference type="GO" id="GO:1990281">
    <property type="term" value="C:efflux pump complex"/>
    <property type="evidence" value="ECO:0007669"/>
    <property type="project" value="TreeGrafter"/>
</dbReference>
<evidence type="ECO:0000313" key="6">
    <source>
        <dbReference type="EMBL" id="RBP50733.1"/>
    </source>
</evidence>
<dbReference type="Pfam" id="PF25954">
    <property type="entry name" value="Beta-barrel_RND_2"/>
    <property type="match status" value="1"/>
</dbReference>
<name>A0A395JIX3_9GAMM</name>
<dbReference type="Gene3D" id="2.40.50.100">
    <property type="match status" value="1"/>
</dbReference>
<dbReference type="OrthoDB" id="9806939at2"/>
<gene>
    <name evidence="6" type="ORF">DFR28_102145</name>
</gene>
<evidence type="ECO:0000259" key="5">
    <source>
        <dbReference type="Pfam" id="PF25973"/>
    </source>
</evidence>
<dbReference type="InterPro" id="IPR058792">
    <property type="entry name" value="Beta-barrel_RND_2"/>
</dbReference>